<dbReference type="InterPro" id="IPR017941">
    <property type="entry name" value="Rieske_2Fe-2S"/>
</dbReference>
<keyword evidence="4" id="KW-0411">Iron-sulfur</keyword>
<dbReference type="Gene3D" id="2.102.10.10">
    <property type="entry name" value="Rieske [2Fe-2S] iron-sulphur domain"/>
    <property type="match status" value="1"/>
</dbReference>
<keyword evidence="9" id="KW-1185">Reference proteome</keyword>
<reference evidence="8 9" key="1">
    <citation type="submission" date="2016-06" db="EMBL/GenBank/DDBJ databases">
        <authorList>
            <person name="Kjaerup R.B."/>
            <person name="Dalgaard T.S."/>
            <person name="Juul-Madsen H.R."/>
        </authorList>
    </citation>
    <scope>NUCLEOTIDE SEQUENCE [LARGE SCALE GENOMIC DNA]</scope>
    <source>
        <strain evidence="8 9">DSM 43904</strain>
    </source>
</reference>
<comment type="similarity">
    <text evidence="6">Belongs to the bacterial ring-hydroxylating dioxygenase ferredoxin component family.</text>
</comment>
<keyword evidence="1" id="KW-0001">2Fe-2S</keyword>
<evidence type="ECO:0000313" key="9">
    <source>
        <dbReference type="Proteomes" id="UP000198217"/>
    </source>
</evidence>
<dbReference type="Pfam" id="PF00355">
    <property type="entry name" value="Rieske"/>
    <property type="match status" value="1"/>
</dbReference>
<evidence type="ECO:0000256" key="3">
    <source>
        <dbReference type="ARBA" id="ARBA00023004"/>
    </source>
</evidence>
<dbReference type="Proteomes" id="UP000198217">
    <property type="component" value="Chromosome I"/>
</dbReference>
<evidence type="ECO:0000313" key="8">
    <source>
        <dbReference type="EMBL" id="SCG79860.1"/>
    </source>
</evidence>
<dbReference type="GO" id="GO:0004497">
    <property type="term" value="F:monooxygenase activity"/>
    <property type="evidence" value="ECO:0007669"/>
    <property type="project" value="UniProtKB-ARBA"/>
</dbReference>
<keyword evidence="2" id="KW-0479">Metal-binding</keyword>
<comment type="cofactor">
    <cofactor evidence="5">
        <name>[2Fe-2S] cluster</name>
        <dbReference type="ChEBI" id="CHEBI:190135"/>
    </cofactor>
</comment>
<keyword evidence="8" id="KW-0223">Dioxygenase</keyword>
<evidence type="ECO:0000256" key="4">
    <source>
        <dbReference type="ARBA" id="ARBA00023014"/>
    </source>
</evidence>
<gene>
    <name evidence="8" type="ORF">GA0070609_6107</name>
</gene>
<evidence type="ECO:0000256" key="5">
    <source>
        <dbReference type="ARBA" id="ARBA00034078"/>
    </source>
</evidence>
<dbReference type="GO" id="GO:0051537">
    <property type="term" value="F:2 iron, 2 sulfur cluster binding"/>
    <property type="evidence" value="ECO:0007669"/>
    <property type="project" value="UniProtKB-KW"/>
</dbReference>
<evidence type="ECO:0000259" key="7">
    <source>
        <dbReference type="PROSITE" id="PS51296"/>
    </source>
</evidence>
<dbReference type="GO" id="GO:0051213">
    <property type="term" value="F:dioxygenase activity"/>
    <property type="evidence" value="ECO:0007669"/>
    <property type="project" value="UniProtKB-KW"/>
</dbReference>
<keyword evidence="8" id="KW-0560">Oxidoreductase</keyword>
<evidence type="ECO:0000256" key="2">
    <source>
        <dbReference type="ARBA" id="ARBA00022723"/>
    </source>
</evidence>
<dbReference type="PROSITE" id="PS51296">
    <property type="entry name" value="RIESKE"/>
    <property type="match status" value="1"/>
</dbReference>
<feature type="domain" description="Rieske" evidence="7">
    <location>
        <begin position="231"/>
        <end position="331"/>
    </location>
</feature>
<keyword evidence="3" id="KW-0408">Iron</keyword>
<dbReference type="SUPFAM" id="SSF50022">
    <property type="entry name" value="ISP domain"/>
    <property type="match status" value="1"/>
</dbReference>
<dbReference type="InterPro" id="IPR036922">
    <property type="entry name" value="Rieske_2Fe-2S_sf"/>
</dbReference>
<proteinExistence type="inferred from homology"/>
<evidence type="ECO:0000256" key="1">
    <source>
        <dbReference type="ARBA" id="ARBA00022714"/>
    </source>
</evidence>
<dbReference type="InterPro" id="IPR019251">
    <property type="entry name" value="DUF2231_TM"/>
</dbReference>
<dbReference type="GO" id="GO:0016705">
    <property type="term" value="F:oxidoreductase activity, acting on paired donors, with incorporation or reduction of molecular oxygen"/>
    <property type="evidence" value="ECO:0007669"/>
    <property type="project" value="UniProtKB-ARBA"/>
</dbReference>
<protein>
    <submittedName>
        <fullName evidence="8">Ferredoxin subunit of nitrite reductase or a ring-hydroxylating dioxygenase</fullName>
    </submittedName>
</protein>
<dbReference type="CDD" id="cd03467">
    <property type="entry name" value="Rieske"/>
    <property type="match status" value="1"/>
</dbReference>
<evidence type="ECO:0000256" key="6">
    <source>
        <dbReference type="ARBA" id="ARBA00038001"/>
    </source>
</evidence>
<dbReference type="AlphaFoldDB" id="A0A1C5KAZ1"/>
<dbReference type="PANTHER" id="PTHR21496">
    <property type="entry name" value="FERREDOXIN-RELATED"/>
    <property type="match status" value="1"/>
</dbReference>
<organism evidence="8 9">
    <name type="scientific">Micromonospora echinaurantiaca</name>
    <dbReference type="NCBI Taxonomy" id="47857"/>
    <lineage>
        <taxon>Bacteria</taxon>
        <taxon>Bacillati</taxon>
        <taxon>Actinomycetota</taxon>
        <taxon>Actinomycetes</taxon>
        <taxon>Micromonosporales</taxon>
        <taxon>Micromonosporaceae</taxon>
        <taxon>Micromonospora</taxon>
    </lineage>
</organism>
<name>A0A1C5KAZ1_9ACTN</name>
<sequence>MPPAVPARQRRPAADPTGVARLRCRRPVVTYGGGSVTADRFATANAGKSVRVRALLTKIEQNTRLDRVGDRLQRAVQATLRPQRVRDLLHGVWLGHPLHPAMVQVPVGAWISAAVLDVLPGQQRAATTLTTLGTVSALPAAVAGLNDWAALAPDQRRVGLVHAASNTVALACYAGSVSARLRGRHGLGRALGMMGLGAASMGAYIGGHLAYKQGAQVNQSISELHRMSGGWHPLGDLAALPQRELITREIDDVSVILYRHGDDVTVMLERCPHQSGPLGEGEVQVVDGHECVVCPWHGSTFRLNGGEVVHGPSGNDQQILPTRVRAGVLEARLP</sequence>
<dbReference type="GO" id="GO:0046872">
    <property type="term" value="F:metal ion binding"/>
    <property type="evidence" value="ECO:0007669"/>
    <property type="project" value="UniProtKB-KW"/>
</dbReference>
<dbReference type="Pfam" id="PF09990">
    <property type="entry name" value="DUF2231"/>
    <property type="match status" value="1"/>
</dbReference>
<dbReference type="EMBL" id="LT607750">
    <property type="protein sequence ID" value="SCG79860.1"/>
    <property type="molecule type" value="Genomic_DNA"/>
</dbReference>
<dbReference type="PANTHER" id="PTHR21496:SF0">
    <property type="entry name" value="RIESKE DOMAIN-CONTAINING PROTEIN"/>
    <property type="match status" value="1"/>
</dbReference>
<accession>A0A1C5KAZ1</accession>